<feature type="region of interest" description="Disordered" evidence="1">
    <location>
        <begin position="264"/>
        <end position="285"/>
    </location>
</feature>
<dbReference type="PANTHER" id="PTHR42714">
    <property type="entry name" value="TRNA MODIFICATION GTPASE GTPBP3"/>
    <property type="match status" value="1"/>
</dbReference>
<dbReference type="EMBL" id="CZCZ02000013">
    <property type="protein sequence ID" value="CAC5343348.1"/>
    <property type="molecule type" value="Genomic_DNA"/>
</dbReference>
<gene>
    <name evidence="3" type="ORF">PLAN_30552</name>
</gene>
<evidence type="ECO:0000256" key="1">
    <source>
        <dbReference type="SAM" id="MobiDB-lite"/>
    </source>
</evidence>
<dbReference type="AlphaFoldDB" id="A0A6J7ZHH7"/>
<organism evidence="3 4">
    <name type="scientific">Planktothrix rubescens CCAP 1459/22</name>
    <dbReference type="NCBI Taxonomy" id="329571"/>
    <lineage>
        <taxon>Bacteria</taxon>
        <taxon>Bacillati</taxon>
        <taxon>Cyanobacteriota</taxon>
        <taxon>Cyanophyceae</taxon>
        <taxon>Oscillatoriophycideae</taxon>
        <taxon>Oscillatoriales</taxon>
        <taxon>Microcoleaceae</taxon>
        <taxon>Planktothrix</taxon>
    </lineage>
</organism>
<evidence type="ECO:0000313" key="3">
    <source>
        <dbReference type="EMBL" id="CAC5343348.1"/>
    </source>
</evidence>
<dbReference type="Pfam" id="PF01926">
    <property type="entry name" value="MMR_HSR1"/>
    <property type="match status" value="1"/>
</dbReference>
<dbReference type="InterPro" id="IPR027417">
    <property type="entry name" value="P-loop_NTPase"/>
</dbReference>
<dbReference type="Gene3D" id="3.40.50.300">
    <property type="entry name" value="P-loop containing nucleotide triphosphate hydrolases"/>
    <property type="match status" value="1"/>
</dbReference>
<dbReference type="GO" id="GO:0005829">
    <property type="term" value="C:cytosol"/>
    <property type="evidence" value="ECO:0007669"/>
    <property type="project" value="TreeGrafter"/>
</dbReference>
<sequence>MDLRSVLQGLVNELLPGQQMSEEHFEEIYQIIEDKVDNEPPPRFAFIGETGVGKSSTLNALFNAGLEVSHIEACTQTARGIEVKFNELEGVNGALIAYDMPGLGESRLKQREHIALYENILKDVDVALWILDGQNRAIAQIQEYLEVELKSINPRLLERMVIALNKVDLVHPGETHWHPLANLPSEEQEENIKGRIRDVKRKIHEVLPNWRGTIVGYSANRRYNLPHLFDAMMDAVPNKRRWVVASRKALADFLELVDPQLLPPEKRRERLQNQQPRPSKMSDIVANMPPEEFAKLSSDKKAFEKWLKSQGL</sequence>
<dbReference type="InterPro" id="IPR006073">
    <property type="entry name" value="GTP-bd"/>
</dbReference>
<protein>
    <submittedName>
        <fullName evidence="3">GTP-binding protein HSR1-related protein</fullName>
    </submittedName>
</protein>
<dbReference type="CDD" id="cd00882">
    <property type="entry name" value="Ras_like_GTPase"/>
    <property type="match status" value="1"/>
</dbReference>
<dbReference type="PANTHER" id="PTHR42714:SF2">
    <property type="entry name" value="TRNA MODIFICATION GTPASE GTPBP3, MITOCHONDRIAL"/>
    <property type="match status" value="1"/>
</dbReference>
<dbReference type="SUPFAM" id="SSF52540">
    <property type="entry name" value="P-loop containing nucleoside triphosphate hydrolases"/>
    <property type="match status" value="1"/>
</dbReference>
<keyword evidence="4" id="KW-1185">Reference proteome</keyword>
<comment type="caution">
    <text evidence="3">The sequence shown here is derived from an EMBL/GenBank/DDBJ whole genome shotgun (WGS) entry which is preliminary data.</text>
</comment>
<dbReference type="EMBL" id="LR812490">
    <property type="protein sequence ID" value="CAC5343348.1"/>
    <property type="molecule type" value="Genomic_DNA"/>
</dbReference>
<dbReference type="RefSeq" id="WP_026796520.1">
    <property type="nucleotide sequence ID" value="NZ_LR812490.1"/>
</dbReference>
<dbReference type="GO" id="GO:0005525">
    <property type="term" value="F:GTP binding"/>
    <property type="evidence" value="ECO:0007669"/>
    <property type="project" value="InterPro"/>
</dbReference>
<feature type="domain" description="G" evidence="2">
    <location>
        <begin position="44"/>
        <end position="166"/>
    </location>
</feature>
<dbReference type="GO" id="GO:0002098">
    <property type="term" value="P:tRNA wobble uridine modification"/>
    <property type="evidence" value="ECO:0007669"/>
    <property type="project" value="TreeGrafter"/>
</dbReference>
<dbReference type="GO" id="GO:0030488">
    <property type="term" value="P:tRNA methylation"/>
    <property type="evidence" value="ECO:0007669"/>
    <property type="project" value="TreeGrafter"/>
</dbReference>
<proteinExistence type="predicted"/>
<name>A0A6J7ZHH7_PLARU</name>
<evidence type="ECO:0000259" key="2">
    <source>
        <dbReference type="Pfam" id="PF01926"/>
    </source>
</evidence>
<dbReference type="Proteomes" id="UP000196521">
    <property type="component" value="Chromosome"/>
</dbReference>
<evidence type="ECO:0000313" key="4">
    <source>
        <dbReference type="Proteomes" id="UP000196521"/>
    </source>
</evidence>
<accession>A0A6J7ZHH7</accession>
<reference evidence="3" key="1">
    <citation type="submission" date="2020-05" db="EMBL/GenBank/DDBJ databases">
        <authorList>
            <consortium name="Genoscope - CEA"/>
            <person name="William W."/>
        </authorList>
    </citation>
    <scope>NUCLEOTIDE SEQUENCE [LARGE SCALE GENOMIC DNA]</scope>
    <source>
        <strain evidence="3">PCC 7821</strain>
    </source>
</reference>